<name>A0ABP5R4X4_9ACTN</name>
<reference evidence="3" key="1">
    <citation type="journal article" date="2019" name="Int. J. Syst. Evol. Microbiol.">
        <title>The Global Catalogue of Microorganisms (GCM) 10K type strain sequencing project: providing services to taxonomists for standard genome sequencing and annotation.</title>
        <authorList>
            <consortium name="The Broad Institute Genomics Platform"/>
            <consortium name="The Broad Institute Genome Sequencing Center for Infectious Disease"/>
            <person name="Wu L."/>
            <person name="Ma J."/>
        </authorList>
    </citation>
    <scope>NUCLEOTIDE SEQUENCE [LARGE SCALE GENOMIC DNA]</scope>
    <source>
        <strain evidence="3">JCM 7356</strain>
    </source>
</reference>
<gene>
    <name evidence="2" type="ORF">GCM10010430_35720</name>
</gene>
<dbReference type="PANTHER" id="PTHR46825">
    <property type="entry name" value="D-ALANYL-D-ALANINE-CARBOXYPEPTIDASE/ENDOPEPTIDASE AMPH"/>
    <property type="match status" value="1"/>
</dbReference>
<feature type="domain" description="Beta-lactamase-related" evidence="1">
    <location>
        <begin position="51"/>
        <end position="380"/>
    </location>
</feature>
<dbReference type="InterPro" id="IPR001466">
    <property type="entry name" value="Beta-lactam-related"/>
</dbReference>
<organism evidence="2 3">
    <name type="scientific">Kitasatospora cystarginea</name>
    <dbReference type="NCBI Taxonomy" id="58350"/>
    <lineage>
        <taxon>Bacteria</taxon>
        <taxon>Bacillati</taxon>
        <taxon>Actinomycetota</taxon>
        <taxon>Actinomycetes</taxon>
        <taxon>Kitasatosporales</taxon>
        <taxon>Streptomycetaceae</taxon>
        <taxon>Kitasatospora</taxon>
    </lineage>
</organism>
<dbReference type="Gene3D" id="3.40.710.10">
    <property type="entry name" value="DD-peptidase/beta-lactamase superfamily"/>
    <property type="match status" value="1"/>
</dbReference>
<dbReference type="InterPro" id="IPR050491">
    <property type="entry name" value="AmpC-like"/>
</dbReference>
<dbReference type="InterPro" id="IPR012338">
    <property type="entry name" value="Beta-lactam/transpept-like"/>
</dbReference>
<proteinExistence type="predicted"/>
<keyword evidence="3" id="KW-1185">Reference proteome</keyword>
<keyword evidence="2" id="KW-0378">Hydrolase</keyword>
<sequence length="410" mass="43603">MVNKLVRRVSALGLACAAAVGTTAVVGGQAMASERVAARVGQQTLDTAALQAAIQPRPGEGAAGAIARVVKGGQVWQGSSGDTVTGRSVPADAHFHIGSISKTFETVVVLQLAAEGRIDLDQTVQHYMPGLLPDTFRQPITVRELLNMTSGLPDVDQGAPDQSADYLIAHRYDYRTFDQVIQDTLRPLGRPAPGPNFAPGTAQQYNSLGFRIAGKLIEQITGNSFRDEVTERIIKPLHLSQTSVPEDRTRMPRPYLHGYLTSGDGRAVDVSEQGGNPSNMISTPSDLDHFITALFQGRLLPAAQLDEMFRLPEGSDGKTLKYFDNSNCTDGKGNPGPACFGAGLMGNPLPDGTVLWGKTGHDLGYANGVFATRDLSMKGVFSVSTTDLNNGRPTALSNRLLMAALKPAGH</sequence>
<dbReference type="SUPFAM" id="SSF56601">
    <property type="entry name" value="beta-lactamase/transpeptidase-like"/>
    <property type="match status" value="1"/>
</dbReference>
<dbReference type="Pfam" id="PF00144">
    <property type="entry name" value="Beta-lactamase"/>
    <property type="match status" value="1"/>
</dbReference>
<comment type="caution">
    <text evidence="2">The sequence shown here is derived from an EMBL/GenBank/DDBJ whole genome shotgun (WGS) entry which is preliminary data.</text>
</comment>
<dbReference type="GO" id="GO:0016787">
    <property type="term" value="F:hydrolase activity"/>
    <property type="evidence" value="ECO:0007669"/>
    <property type="project" value="UniProtKB-KW"/>
</dbReference>
<evidence type="ECO:0000313" key="3">
    <source>
        <dbReference type="Proteomes" id="UP001500305"/>
    </source>
</evidence>
<dbReference type="EMBL" id="BAAATR010000014">
    <property type="protein sequence ID" value="GAA2249802.1"/>
    <property type="molecule type" value="Genomic_DNA"/>
</dbReference>
<accession>A0ABP5R4X4</accession>
<protein>
    <submittedName>
        <fullName evidence="2">Serine hydrolase domain-containing protein</fullName>
    </submittedName>
</protein>
<dbReference type="Proteomes" id="UP001500305">
    <property type="component" value="Unassembled WGS sequence"/>
</dbReference>
<dbReference type="PANTHER" id="PTHR46825:SF7">
    <property type="entry name" value="D-ALANYL-D-ALANINE CARBOXYPEPTIDASE"/>
    <property type="match status" value="1"/>
</dbReference>
<evidence type="ECO:0000313" key="2">
    <source>
        <dbReference type="EMBL" id="GAA2249802.1"/>
    </source>
</evidence>
<evidence type="ECO:0000259" key="1">
    <source>
        <dbReference type="Pfam" id="PF00144"/>
    </source>
</evidence>